<name>A0ABD1UNR6_9LAMI</name>
<proteinExistence type="predicted"/>
<protein>
    <recommendedName>
        <fullName evidence="4">Flotillin-like</fullName>
    </recommendedName>
</protein>
<dbReference type="AlphaFoldDB" id="A0ABD1UNR6"/>
<evidence type="ECO:0008006" key="4">
    <source>
        <dbReference type="Google" id="ProtNLM"/>
    </source>
</evidence>
<evidence type="ECO:0000256" key="1">
    <source>
        <dbReference type="SAM" id="Coils"/>
    </source>
</evidence>
<dbReference type="Proteomes" id="UP001604336">
    <property type="component" value="Unassembled WGS sequence"/>
</dbReference>
<comment type="caution">
    <text evidence="2">The sequence shown here is derived from an EMBL/GenBank/DDBJ whole genome shotgun (WGS) entry which is preliminary data.</text>
</comment>
<keyword evidence="3" id="KW-1185">Reference proteome</keyword>
<feature type="coiled-coil region" evidence="1">
    <location>
        <begin position="2"/>
        <end position="29"/>
    </location>
</feature>
<keyword evidence="1" id="KW-0175">Coiled coil</keyword>
<dbReference type="EMBL" id="JBFOLK010000003">
    <property type="protein sequence ID" value="KAL2526667.1"/>
    <property type="molecule type" value="Genomic_DNA"/>
</dbReference>
<gene>
    <name evidence="2" type="ORF">Adt_11721</name>
</gene>
<accession>A0ABD1UNR6</accession>
<sequence length="121" mass="13684">MIAEKDRQLVEAREKVEKVKAEQTKAEAKAMMSYKEEAPNTPEYLQLANLFLTADGEQLVQTRMGHFIPYLCSCRPSLLREFFGHRNSLYYRPQDGGEVQIISSIVEEGPQCASSREAAGQ</sequence>
<evidence type="ECO:0000313" key="3">
    <source>
        <dbReference type="Proteomes" id="UP001604336"/>
    </source>
</evidence>
<evidence type="ECO:0000313" key="2">
    <source>
        <dbReference type="EMBL" id="KAL2526667.1"/>
    </source>
</evidence>
<reference evidence="3" key="1">
    <citation type="submission" date="2024-07" db="EMBL/GenBank/DDBJ databases">
        <title>Two chromosome-level genome assemblies of Korean endemic species Abeliophyllum distichum and Forsythia ovata (Oleaceae).</title>
        <authorList>
            <person name="Jang H."/>
        </authorList>
    </citation>
    <scope>NUCLEOTIDE SEQUENCE [LARGE SCALE GENOMIC DNA]</scope>
</reference>
<organism evidence="2 3">
    <name type="scientific">Abeliophyllum distichum</name>
    <dbReference type="NCBI Taxonomy" id="126358"/>
    <lineage>
        <taxon>Eukaryota</taxon>
        <taxon>Viridiplantae</taxon>
        <taxon>Streptophyta</taxon>
        <taxon>Embryophyta</taxon>
        <taxon>Tracheophyta</taxon>
        <taxon>Spermatophyta</taxon>
        <taxon>Magnoliopsida</taxon>
        <taxon>eudicotyledons</taxon>
        <taxon>Gunneridae</taxon>
        <taxon>Pentapetalae</taxon>
        <taxon>asterids</taxon>
        <taxon>lamiids</taxon>
        <taxon>Lamiales</taxon>
        <taxon>Oleaceae</taxon>
        <taxon>Forsythieae</taxon>
        <taxon>Abeliophyllum</taxon>
    </lineage>
</organism>